<dbReference type="PROSITE" id="PS50109">
    <property type="entry name" value="HIS_KIN"/>
    <property type="match status" value="1"/>
</dbReference>
<protein>
    <recommendedName>
        <fullName evidence="3">histidine kinase</fullName>
        <ecNumber evidence="3">2.7.13.3</ecNumber>
    </recommendedName>
</protein>
<evidence type="ECO:0000256" key="8">
    <source>
        <dbReference type="ARBA" id="ARBA00022741"/>
    </source>
</evidence>
<dbReference type="InterPro" id="IPR003661">
    <property type="entry name" value="HisK_dim/P_dom"/>
</dbReference>
<keyword evidence="6" id="KW-0808">Transferase</keyword>
<dbReference type="CDD" id="cd06225">
    <property type="entry name" value="HAMP"/>
    <property type="match status" value="1"/>
</dbReference>
<evidence type="ECO:0000259" key="15">
    <source>
        <dbReference type="PROSITE" id="PS50109"/>
    </source>
</evidence>
<dbReference type="InterPro" id="IPR003660">
    <property type="entry name" value="HAMP_dom"/>
</dbReference>
<dbReference type="PROSITE" id="PS50885">
    <property type="entry name" value="HAMP"/>
    <property type="match status" value="1"/>
</dbReference>
<dbReference type="SUPFAM" id="SSF55874">
    <property type="entry name" value="ATPase domain of HSP90 chaperone/DNA topoisomerase II/histidine kinase"/>
    <property type="match status" value="1"/>
</dbReference>
<dbReference type="InterPro" id="IPR036097">
    <property type="entry name" value="HisK_dim/P_sf"/>
</dbReference>
<evidence type="ECO:0000259" key="16">
    <source>
        <dbReference type="PROSITE" id="PS50885"/>
    </source>
</evidence>
<dbReference type="InterPro" id="IPR036890">
    <property type="entry name" value="HATPase_C_sf"/>
</dbReference>
<dbReference type="GO" id="GO:0005524">
    <property type="term" value="F:ATP binding"/>
    <property type="evidence" value="ECO:0007669"/>
    <property type="project" value="UniProtKB-KW"/>
</dbReference>
<dbReference type="PANTHER" id="PTHR45528">
    <property type="entry name" value="SENSOR HISTIDINE KINASE CPXA"/>
    <property type="match status" value="1"/>
</dbReference>
<dbReference type="RefSeq" id="WP_076179474.1">
    <property type="nucleotide sequence ID" value="NZ_MKQP01000039.1"/>
</dbReference>
<gene>
    <name evidence="17" type="ORF">BJP51_26260</name>
</gene>
<dbReference type="SUPFAM" id="SSF47384">
    <property type="entry name" value="Homodimeric domain of signal transducing histidine kinase"/>
    <property type="match status" value="1"/>
</dbReference>
<dbReference type="Pfam" id="PF00512">
    <property type="entry name" value="HisKA"/>
    <property type="match status" value="1"/>
</dbReference>
<evidence type="ECO:0000256" key="12">
    <source>
        <dbReference type="ARBA" id="ARBA00023012"/>
    </source>
</evidence>
<evidence type="ECO:0000256" key="7">
    <source>
        <dbReference type="ARBA" id="ARBA00022692"/>
    </source>
</evidence>
<evidence type="ECO:0000256" key="14">
    <source>
        <dbReference type="SAM" id="Phobius"/>
    </source>
</evidence>
<sequence length="475" mass="54104">MRGLERIRKKRNSSLLSGYLLIIVSALLFIPVVLPLSFVGYNILNEVTKGAPPVDTSLYSNIAPLETMWHKEALHLGNASSEAINQRLHELSQKYTEATMFWVDGQGKTQLILTPDEGDKDKIYHEVPDQWTAAEAISFMKESTNRDPLAIVAFVGDKVEADKGFMVMQIPSKLLNKGAYGGLGAWAWYNFVLFTLFGGFALVSWMFFRKIRKRLLQLQTAMTITGPDGMPKSIVTGKLDEIGRLEEAFNTMVTKLDESRRREIEEEELRKRLVSNLSHDLRTPLTVIRSHIHVMTKEDLTSKGKQSLQLMDERIADLSVLIENLLSYNLLNSGRVTLKLERKDVLRLLRESAAAWYPVWEKEGFDIDINLEAEPLFWRVDEVWFRRILDNLYQNIVRHASSGHYVGISTEQRNEQRAIIIADHGRGIQSPSDYKGAGLGLSIVDLLMKHMELEWVMESTGEGTSIVIFDPRREI</sequence>
<feature type="domain" description="Histidine kinase" evidence="15">
    <location>
        <begin position="276"/>
        <end position="474"/>
    </location>
</feature>
<evidence type="ECO:0000313" key="17">
    <source>
        <dbReference type="EMBL" id="OMD26936.1"/>
    </source>
</evidence>
<evidence type="ECO:0000256" key="10">
    <source>
        <dbReference type="ARBA" id="ARBA00022840"/>
    </source>
</evidence>
<evidence type="ECO:0000256" key="11">
    <source>
        <dbReference type="ARBA" id="ARBA00022989"/>
    </source>
</evidence>
<proteinExistence type="predicted"/>
<evidence type="ECO:0000256" key="1">
    <source>
        <dbReference type="ARBA" id="ARBA00000085"/>
    </source>
</evidence>
<keyword evidence="12" id="KW-0902">Two-component regulatory system</keyword>
<dbReference type="GO" id="GO:0000155">
    <property type="term" value="F:phosphorelay sensor kinase activity"/>
    <property type="evidence" value="ECO:0007669"/>
    <property type="project" value="InterPro"/>
</dbReference>
<evidence type="ECO:0000256" key="6">
    <source>
        <dbReference type="ARBA" id="ARBA00022679"/>
    </source>
</evidence>
<dbReference type="GO" id="GO:0005886">
    <property type="term" value="C:plasma membrane"/>
    <property type="evidence" value="ECO:0007669"/>
    <property type="project" value="UniProtKB-SubCell"/>
</dbReference>
<keyword evidence="5" id="KW-0597">Phosphoprotein</keyword>
<keyword evidence="9" id="KW-0418">Kinase</keyword>
<feature type="transmembrane region" description="Helical" evidence="14">
    <location>
        <begin position="186"/>
        <end position="208"/>
    </location>
</feature>
<comment type="catalytic activity">
    <reaction evidence="1">
        <text>ATP + protein L-histidine = ADP + protein N-phospho-L-histidine.</text>
        <dbReference type="EC" id="2.7.13.3"/>
    </reaction>
</comment>
<evidence type="ECO:0000256" key="2">
    <source>
        <dbReference type="ARBA" id="ARBA00004651"/>
    </source>
</evidence>
<evidence type="ECO:0000256" key="5">
    <source>
        <dbReference type="ARBA" id="ARBA00022553"/>
    </source>
</evidence>
<comment type="caution">
    <text evidence="17">The sequence shown here is derived from an EMBL/GenBank/DDBJ whole genome shotgun (WGS) entry which is preliminary data.</text>
</comment>
<dbReference type="EC" id="2.7.13.3" evidence="3"/>
<keyword evidence="13 14" id="KW-0472">Membrane</keyword>
<dbReference type="SMART" id="SM00387">
    <property type="entry name" value="HATPase_c"/>
    <property type="match status" value="1"/>
</dbReference>
<dbReference type="Gene3D" id="3.30.565.10">
    <property type="entry name" value="Histidine kinase-like ATPase, C-terminal domain"/>
    <property type="match status" value="1"/>
</dbReference>
<dbReference type="Proteomes" id="UP000187465">
    <property type="component" value="Unassembled WGS sequence"/>
</dbReference>
<dbReference type="InterPro" id="IPR003594">
    <property type="entry name" value="HATPase_dom"/>
</dbReference>
<dbReference type="PANTHER" id="PTHR45528:SF1">
    <property type="entry name" value="SENSOR HISTIDINE KINASE CPXA"/>
    <property type="match status" value="1"/>
</dbReference>
<keyword evidence="8" id="KW-0547">Nucleotide-binding</keyword>
<dbReference type="Gene3D" id="6.10.340.10">
    <property type="match status" value="1"/>
</dbReference>
<dbReference type="InterPro" id="IPR005467">
    <property type="entry name" value="His_kinase_dom"/>
</dbReference>
<keyword evidence="4" id="KW-1003">Cell membrane</keyword>
<dbReference type="Pfam" id="PF02518">
    <property type="entry name" value="HATPase_c"/>
    <property type="match status" value="1"/>
</dbReference>
<dbReference type="Gene3D" id="1.10.287.130">
    <property type="match status" value="1"/>
</dbReference>
<reference evidence="17 18" key="1">
    <citation type="submission" date="2016-10" db="EMBL/GenBank/DDBJ databases">
        <title>Paenibacillus species isolates.</title>
        <authorList>
            <person name="Beno S.M."/>
        </authorList>
    </citation>
    <scope>NUCLEOTIDE SEQUENCE [LARGE SCALE GENOMIC DNA]</scope>
    <source>
        <strain evidence="17 18">FSL H7-0604</strain>
    </source>
</reference>
<dbReference type="SMART" id="SM00388">
    <property type="entry name" value="HisKA"/>
    <property type="match status" value="1"/>
</dbReference>
<comment type="subcellular location">
    <subcellularLocation>
        <location evidence="2">Cell membrane</location>
        <topology evidence="2">Multi-pass membrane protein</topology>
    </subcellularLocation>
</comment>
<dbReference type="InterPro" id="IPR050398">
    <property type="entry name" value="HssS/ArlS-like"/>
</dbReference>
<feature type="transmembrane region" description="Helical" evidence="14">
    <location>
        <begin position="20"/>
        <end position="44"/>
    </location>
</feature>
<organism evidence="17 18">
    <name type="scientific">Paenibacillus odorifer</name>
    <dbReference type="NCBI Taxonomy" id="189426"/>
    <lineage>
        <taxon>Bacteria</taxon>
        <taxon>Bacillati</taxon>
        <taxon>Bacillota</taxon>
        <taxon>Bacilli</taxon>
        <taxon>Bacillales</taxon>
        <taxon>Paenibacillaceae</taxon>
        <taxon>Paenibacillus</taxon>
    </lineage>
</organism>
<evidence type="ECO:0000256" key="4">
    <source>
        <dbReference type="ARBA" id="ARBA00022475"/>
    </source>
</evidence>
<accession>A0A1R0X232</accession>
<dbReference type="AlphaFoldDB" id="A0A1R0X232"/>
<keyword evidence="7 14" id="KW-0812">Transmembrane</keyword>
<name>A0A1R0X232_9BACL</name>
<evidence type="ECO:0000256" key="3">
    <source>
        <dbReference type="ARBA" id="ARBA00012438"/>
    </source>
</evidence>
<feature type="domain" description="HAMP" evidence="16">
    <location>
        <begin position="209"/>
        <end position="261"/>
    </location>
</feature>
<evidence type="ECO:0000256" key="13">
    <source>
        <dbReference type="ARBA" id="ARBA00023136"/>
    </source>
</evidence>
<dbReference type="CDD" id="cd00082">
    <property type="entry name" value="HisKA"/>
    <property type="match status" value="1"/>
</dbReference>
<evidence type="ECO:0000256" key="9">
    <source>
        <dbReference type="ARBA" id="ARBA00022777"/>
    </source>
</evidence>
<keyword evidence="11 14" id="KW-1133">Transmembrane helix</keyword>
<evidence type="ECO:0000313" key="18">
    <source>
        <dbReference type="Proteomes" id="UP000187465"/>
    </source>
</evidence>
<keyword evidence="10" id="KW-0067">ATP-binding</keyword>
<dbReference type="EMBL" id="MKQP01000039">
    <property type="protein sequence ID" value="OMD26936.1"/>
    <property type="molecule type" value="Genomic_DNA"/>
</dbReference>